<accession>A0A292PN27</accession>
<feature type="compositionally biased region" description="Basic and acidic residues" evidence="1">
    <location>
        <begin position="95"/>
        <end position="119"/>
    </location>
</feature>
<reference evidence="2" key="1">
    <citation type="submission" date="2015-10" db="EMBL/GenBank/DDBJ databases">
        <authorList>
            <person name="Regsiter A."/>
            <person name="william w."/>
        </authorList>
    </citation>
    <scope>NUCLEOTIDE SEQUENCE</scope>
    <source>
        <strain evidence="2">Montdore</strain>
    </source>
</reference>
<evidence type="ECO:0000256" key="1">
    <source>
        <dbReference type="SAM" id="MobiDB-lite"/>
    </source>
</evidence>
<proteinExistence type="predicted"/>
<evidence type="ECO:0000313" key="2">
    <source>
        <dbReference type="EMBL" id="CUS07890.1"/>
    </source>
</evidence>
<protein>
    <submittedName>
        <fullName evidence="2">Uncharacterized protein</fullName>
    </submittedName>
</protein>
<name>A0A292PN27_9PEZI</name>
<feature type="compositionally biased region" description="Acidic residues" evidence="1">
    <location>
        <begin position="79"/>
        <end position="94"/>
    </location>
</feature>
<dbReference type="AlphaFoldDB" id="A0A292PN27"/>
<keyword evidence="3" id="KW-1185">Reference proteome</keyword>
<sequence length="119" mass="13386">MMKFQGMSLVTSIDSDDVLGSNKNKFSGFKFLGSSTTQEEYGTSPDDRAILNKAKDSDKDDTSDAERDLRSPHNGVGDENNDEEGEYSEDESSDEGPKRRNPNVERSYELQKLVTREHM</sequence>
<feature type="compositionally biased region" description="Basic and acidic residues" evidence="1">
    <location>
        <begin position="45"/>
        <end position="71"/>
    </location>
</feature>
<dbReference type="EMBL" id="LN891166">
    <property type="protein sequence ID" value="CUS07890.1"/>
    <property type="molecule type" value="Genomic_DNA"/>
</dbReference>
<dbReference type="Proteomes" id="UP001412239">
    <property type="component" value="Unassembled WGS sequence"/>
</dbReference>
<feature type="region of interest" description="Disordered" evidence="1">
    <location>
        <begin position="1"/>
        <end position="119"/>
    </location>
</feature>
<evidence type="ECO:0000313" key="3">
    <source>
        <dbReference type="Proteomes" id="UP001412239"/>
    </source>
</evidence>
<organism evidence="2 3">
    <name type="scientific">Tuber aestivum</name>
    <name type="common">summer truffle</name>
    <dbReference type="NCBI Taxonomy" id="59557"/>
    <lineage>
        <taxon>Eukaryota</taxon>
        <taxon>Fungi</taxon>
        <taxon>Dikarya</taxon>
        <taxon>Ascomycota</taxon>
        <taxon>Pezizomycotina</taxon>
        <taxon>Pezizomycetes</taxon>
        <taxon>Pezizales</taxon>
        <taxon>Tuberaceae</taxon>
        <taxon>Tuber</taxon>
    </lineage>
</organism>
<gene>
    <name evidence="2" type="ORF">GSTUAT00008026001</name>
</gene>